<dbReference type="PANTHER" id="PTHR43710">
    <property type="entry name" value="2-HYDROXYACYL-COA LYASE"/>
    <property type="match status" value="1"/>
</dbReference>
<evidence type="ECO:0000256" key="7">
    <source>
        <dbReference type="ARBA" id="ARBA00044451"/>
    </source>
</evidence>
<dbReference type="FunFam" id="3.40.50.1220:FF:000006">
    <property type="entry name" value="2-hydroxyacyl-CoA lyase 1"/>
    <property type="match status" value="1"/>
</dbReference>
<dbReference type="Pfam" id="PF02776">
    <property type="entry name" value="TPP_enzyme_N"/>
    <property type="match status" value="1"/>
</dbReference>
<dbReference type="Pfam" id="PF02775">
    <property type="entry name" value="TPP_enzyme_C"/>
    <property type="match status" value="1"/>
</dbReference>
<dbReference type="InParanoid" id="A0A2R5GJ50"/>
<name>A0A2R5GJ50_9STRA</name>
<keyword evidence="6 15" id="KW-0456">Lyase</keyword>
<evidence type="ECO:0000256" key="10">
    <source>
        <dbReference type="RuleBase" id="RU362132"/>
    </source>
</evidence>
<dbReference type="InterPro" id="IPR029061">
    <property type="entry name" value="THDP-binding"/>
</dbReference>
<feature type="domain" description="Thiamine pyrophosphate enzyme central" evidence="12">
    <location>
        <begin position="195"/>
        <end position="324"/>
    </location>
</feature>
<dbReference type="InterPro" id="IPR012001">
    <property type="entry name" value="Thiamin_PyroP_enz_TPP-bd_dom"/>
</dbReference>
<dbReference type="InterPro" id="IPR012000">
    <property type="entry name" value="Thiamin_PyroP_enz_cen_dom"/>
</dbReference>
<dbReference type="AlphaFoldDB" id="A0A2R5GJ50"/>
<dbReference type="Pfam" id="PF00205">
    <property type="entry name" value="TPP_enzyme_M"/>
    <property type="match status" value="1"/>
</dbReference>
<keyword evidence="16" id="KW-1185">Reference proteome</keyword>
<evidence type="ECO:0000256" key="4">
    <source>
        <dbReference type="ARBA" id="ARBA00022842"/>
    </source>
</evidence>
<dbReference type="Proteomes" id="UP000241890">
    <property type="component" value="Unassembled WGS sequence"/>
</dbReference>
<dbReference type="Gene3D" id="3.40.50.970">
    <property type="match status" value="2"/>
</dbReference>
<evidence type="ECO:0000259" key="14">
    <source>
        <dbReference type="Pfam" id="PF02776"/>
    </source>
</evidence>
<evidence type="ECO:0000256" key="2">
    <source>
        <dbReference type="ARBA" id="ARBA00007812"/>
    </source>
</evidence>
<reference evidence="15 16" key="1">
    <citation type="submission" date="2017-12" db="EMBL/GenBank/DDBJ databases">
        <title>Sequencing, de novo assembly and annotation of complete genome of a new Thraustochytrid species, strain FCC1311.</title>
        <authorList>
            <person name="Sedici K."/>
            <person name="Godart F."/>
            <person name="Aiese Cigliano R."/>
            <person name="Sanseverino W."/>
            <person name="Barakat M."/>
            <person name="Ortet P."/>
            <person name="Marechal E."/>
            <person name="Cagnac O."/>
            <person name="Amato A."/>
        </authorList>
    </citation>
    <scope>NUCLEOTIDE SEQUENCE [LARGE SCALE GENOMIC DNA]</scope>
</reference>
<dbReference type="InterPro" id="IPR011766">
    <property type="entry name" value="TPP_enzyme_TPP-bd"/>
</dbReference>
<evidence type="ECO:0000256" key="8">
    <source>
        <dbReference type="ARBA" id="ARBA00044454"/>
    </source>
</evidence>
<dbReference type="EMBL" id="BEYU01000040">
    <property type="protein sequence ID" value="GBG28321.1"/>
    <property type="molecule type" value="Genomic_DNA"/>
</dbReference>
<comment type="similarity">
    <text evidence="2 10">Belongs to the TPP enzyme family.</text>
</comment>
<keyword evidence="3" id="KW-0479">Metal-binding</keyword>
<evidence type="ECO:0000256" key="5">
    <source>
        <dbReference type="ARBA" id="ARBA00023052"/>
    </source>
</evidence>
<evidence type="ECO:0000256" key="3">
    <source>
        <dbReference type="ARBA" id="ARBA00022723"/>
    </source>
</evidence>
<dbReference type="OrthoDB" id="10006023at2759"/>
<dbReference type="GO" id="GO:0106359">
    <property type="term" value="F:2-hydroxyacyl-CoA lyase activity"/>
    <property type="evidence" value="ECO:0007669"/>
    <property type="project" value="UniProtKB-EC"/>
</dbReference>
<dbReference type="InterPro" id="IPR029035">
    <property type="entry name" value="DHS-like_NAD/FAD-binding_dom"/>
</dbReference>
<evidence type="ECO:0000256" key="6">
    <source>
        <dbReference type="ARBA" id="ARBA00023239"/>
    </source>
</evidence>
<proteinExistence type="inferred from homology"/>
<evidence type="ECO:0000313" key="15">
    <source>
        <dbReference type="EMBL" id="GBG28321.1"/>
    </source>
</evidence>
<dbReference type="FunCoup" id="A0A2R5GJ50">
    <property type="interactions" value="6"/>
</dbReference>
<organism evidence="15 16">
    <name type="scientific">Hondaea fermentalgiana</name>
    <dbReference type="NCBI Taxonomy" id="2315210"/>
    <lineage>
        <taxon>Eukaryota</taxon>
        <taxon>Sar</taxon>
        <taxon>Stramenopiles</taxon>
        <taxon>Bigyra</taxon>
        <taxon>Labyrinthulomycetes</taxon>
        <taxon>Thraustochytrida</taxon>
        <taxon>Thraustochytriidae</taxon>
        <taxon>Hondaea</taxon>
    </lineage>
</organism>
<keyword evidence="4" id="KW-0460">Magnesium</keyword>
<dbReference type="InterPro" id="IPR045025">
    <property type="entry name" value="HACL1-like"/>
</dbReference>
<dbReference type="CDD" id="cd07035">
    <property type="entry name" value="TPP_PYR_POX_like"/>
    <property type="match status" value="1"/>
</dbReference>
<feature type="domain" description="Thiamine pyrophosphate enzyme N-terminal TPP-binding" evidence="14">
    <location>
        <begin position="8"/>
        <end position="118"/>
    </location>
</feature>
<comment type="catalytic activity">
    <reaction evidence="8">
        <text>an (R)-2-hydroxy-long-chain-fatty acyl-CoA = a long-chain fatty aldehyde + formyl-CoA</text>
        <dbReference type="Rhea" id="RHEA:67444"/>
        <dbReference type="ChEBI" id="CHEBI:17176"/>
        <dbReference type="ChEBI" id="CHEBI:57376"/>
        <dbReference type="ChEBI" id="CHEBI:170012"/>
        <dbReference type="EC" id="4.1.2.63"/>
    </reaction>
    <physiologicalReaction direction="left-to-right" evidence="8">
        <dbReference type="Rhea" id="RHEA:67445"/>
    </physiologicalReaction>
</comment>
<feature type="domain" description="Thiamine pyrophosphate enzyme TPP-binding" evidence="13">
    <location>
        <begin position="405"/>
        <end position="548"/>
    </location>
</feature>
<gene>
    <name evidence="15" type="ORF">FCC1311_098211</name>
</gene>
<dbReference type="GO" id="GO:0000287">
    <property type="term" value="F:magnesium ion binding"/>
    <property type="evidence" value="ECO:0007669"/>
    <property type="project" value="InterPro"/>
</dbReference>
<evidence type="ECO:0000256" key="1">
    <source>
        <dbReference type="ARBA" id="ARBA00001964"/>
    </source>
</evidence>
<dbReference type="EC" id="4.1.2.63" evidence="9"/>
<evidence type="ECO:0000256" key="11">
    <source>
        <dbReference type="SAM" id="MobiDB-lite"/>
    </source>
</evidence>
<dbReference type="InterPro" id="IPR000399">
    <property type="entry name" value="TPP-bd_CS"/>
</dbReference>
<sequence length="581" mass="62303">MSVGAGLGAKVIAQALKDQGVEYVFGIVGVPVIELGGAIQEAGIHFIGCRNEQAAAYAAGAIGYMTGTPGVCVVVSGPGVVHALAGLANAQENCWPMIVIGGASDQMLNSRGAFQESPQVEFARPYVKYAAQFDSLERVPFYVEKAIRMATYGRPGAVYLDLPGNFVNKAPNEKLLERVPRALPPPISLADPAQIRKACDLLRSAERPLVIVGKGCAYGNGGKQAQRLVETLNLPYLPTPMGKGCIPDDHPNSIAPGRSTALKSADVVVLCGARLNWILHFGLPPRFRKDVKIIQIDVCPEVFGDNVPPAATLCGQASAVLEQLSDAVEKEKVAPRKRDDEWWKLLDAKVSKNRNANLELASDRSTPMNYYVVFSEIQSFLENGYKDAIISTEGANTLDIGRTILENYLPKHRLDAGTYGTMGVGLGFALAAAVLYPKKQILCIEGDSAFGFSGMEVETACRYNLNNITFIVVNNSGIGVGVPHSGETPEERAKGGVPVTSLSAKDQAHYENVITGFGGKGFYVESPDDIQPALREAVAHPRPCLINIIIDPFSGRKKQEFGWLSRAEDPDAAPEPSKSNL</sequence>
<comment type="cofactor">
    <cofactor evidence="1">
        <name>thiamine diphosphate</name>
        <dbReference type="ChEBI" id="CHEBI:58937"/>
    </cofactor>
</comment>
<evidence type="ECO:0000259" key="12">
    <source>
        <dbReference type="Pfam" id="PF00205"/>
    </source>
</evidence>
<dbReference type="Gene3D" id="3.40.50.1220">
    <property type="entry name" value="TPP-binding domain"/>
    <property type="match status" value="1"/>
</dbReference>
<accession>A0A2R5GJ50</accession>
<feature type="region of interest" description="Disordered" evidence="11">
    <location>
        <begin position="561"/>
        <end position="581"/>
    </location>
</feature>
<evidence type="ECO:0000259" key="13">
    <source>
        <dbReference type="Pfam" id="PF02775"/>
    </source>
</evidence>
<dbReference type="GO" id="GO:0005777">
    <property type="term" value="C:peroxisome"/>
    <property type="evidence" value="ECO:0007669"/>
    <property type="project" value="TreeGrafter"/>
</dbReference>
<protein>
    <recommendedName>
        <fullName evidence="9">2-hydroxyacyl-CoA lyase</fullName>
        <ecNumber evidence="9">4.1.2.63</ecNumber>
    </recommendedName>
</protein>
<dbReference type="PROSITE" id="PS00187">
    <property type="entry name" value="TPP_ENZYMES"/>
    <property type="match status" value="1"/>
</dbReference>
<dbReference type="GO" id="GO:0030976">
    <property type="term" value="F:thiamine pyrophosphate binding"/>
    <property type="evidence" value="ECO:0007669"/>
    <property type="project" value="InterPro"/>
</dbReference>
<dbReference type="SUPFAM" id="SSF52518">
    <property type="entry name" value="Thiamin diphosphate-binding fold (THDP-binding)"/>
    <property type="match status" value="2"/>
</dbReference>
<evidence type="ECO:0000313" key="16">
    <source>
        <dbReference type="Proteomes" id="UP000241890"/>
    </source>
</evidence>
<dbReference type="PANTHER" id="PTHR43710:SF2">
    <property type="entry name" value="2-HYDROXYACYL-COA LYASE 1"/>
    <property type="match status" value="1"/>
</dbReference>
<keyword evidence="5 10" id="KW-0786">Thiamine pyrophosphate</keyword>
<evidence type="ECO:0000256" key="9">
    <source>
        <dbReference type="ARBA" id="ARBA00044518"/>
    </source>
</evidence>
<comment type="catalytic activity">
    <reaction evidence="7">
        <text>a 2-hydroxy-3-methyl fatty acyl-CoA = a 2-methyl-branched fatty aldehyde + formyl-CoA</text>
        <dbReference type="Rhea" id="RHEA:25375"/>
        <dbReference type="ChEBI" id="CHEBI:49188"/>
        <dbReference type="ChEBI" id="CHEBI:57376"/>
        <dbReference type="ChEBI" id="CHEBI:58783"/>
        <dbReference type="EC" id="4.1.2.63"/>
    </reaction>
    <physiologicalReaction direction="left-to-right" evidence="7">
        <dbReference type="Rhea" id="RHEA:25376"/>
    </physiologicalReaction>
</comment>
<dbReference type="SUPFAM" id="SSF52467">
    <property type="entry name" value="DHS-like NAD/FAD-binding domain"/>
    <property type="match status" value="1"/>
</dbReference>
<dbReference type="GO" id="GO:0001561">
    <property type="term" value="P:fatty acid alpha-oxidation"/>
    <property type="evidence" value="ECO:0007669"/>
    <property type="project" value="TreeGrafter"/>
</dbReference>
<comment type="caution">
    <text evidence="15">The sequence shown here is derived from an EMBL/GenBank/DDBJ whole genome shotgun (WGS) entry which is preliminary data.</text>
</comment>
<dbReference type="CDD" id="cd02004">
    <property type="entry name" value="TPP_BZL_OCoD_HPCL"/>
    <property type="match status" value="1"/>
</dbReference>